<protein>
    <recommendedName>
        <fullName evidence="1">DUF5648 domain-containing protein</fullName>
    </recommendedName>
</protein>
<evidence type="ECO:0000313" key="2">
    <source>
        <dbReference type="EMBL" id="TFK18343.1"/>
    </source>
</evidence>
<dbReference type="Pfam" id="PF18885">
    <property type="entry name" value="DUF5648"/>
    <property type="match status" value="2"/>
</dbReference>
<proteinExistence type="predicted"/>
<sequence>MPTSTQHPDPRQSVPLYRIFDLQIFDHWYTTTSEYEKKDRYVHQGVAAYIFPTQVTNTTPLFLFWLEEAGDHFITSERSEMEGYGGVPFYKLHNADRNNHLYTACEAERKHARESGYRDDRPIGWVYPGSRVAFRCAMDDVNLLP</sequence>
<feature type="domain" description="DUF5648" evidence="1">
    <location>
        <begin position="85"/>
        <end position="127"/>
    </location>
</feature>
<organism evidence="2 3">
    <name type="scientific">Coprinopsis marcescibilis</name>
    <name type="common">Agaric fungus</name>
    <name type="synonym">Psathyrella marcescibilis</name>
    <dbReference type="NCBI Taxonomy" id="230819"/>
    <lineage>
        <taxon>Eukaryota</taxon>
        <taxon>Fungi</taxon>
        <taxon>Dikarya</taxon>
        <taxon>Basidiomycota</taxon>
        <taxon>Agaricomycotina</taxon>
        <taxon>Agaricomycetes</taxon>
        <taxon>Agaricomycetidae</taxon>
        <taxon>Agaricales</taxon>
        <taxon>Agaricineae</taxon>
        <taxon>Psathyrellaceae</taxon>
        <taxon>Coprinopsis</taxon>
    </lineage>
</organism>
<reference evidence="2 3" key="1">
    <citation type="journal article" date="2019" name="Nat. Ecol. Evol.">
        <title>Megaphylogeny resolves global patterns of mushroom evolution.</title>
        <authorList>
            <person name="Varga T."/>
            <person name="Krizsan K."/>
            <person name="Foldi C."/>
            <person name="Dima B."/>
            <person name="Sanchez-Garcia M."/>
            <person name="Sanchez-Ramirez S."/>
            <person name="Szollosi G.J."/>
            <person name="Szarkandi J.G."/>
            <person name="Papp V."/>
            <person name="Albert L."/>
            <person name="Andreopoulos W."/>
            <person name="Angelini C."/>
            <person name="Antonin V."/>
            <person name="Barry K.W."/>
            <person name="Bougher N.L."/>
            <person name="Buchanan P."/>
            <person name="Buyck B."/>
            <person name="Bense V."/>
            <person name="Catcheside P."/>
            <person name="Chovatia M."/>
            <person name="Cooper J."/>
            <person name="Damon W."/>
            <person name="Desjardin D."/>
            <person name="Finy P."/>
            <person name="Geml J."/>
            <person name="Haridas S."/>
            <person name="Hughes K."/>
            <person name="Justo A."/>
            <person name="Karasinski D."/>
            <person name="Kautmanova I."/>
            <person name="Kiss B."/>
            <person name="Kocsube S."/>
            <person name="Kotiranta H."/>
            <person name="LaButti K.M."/>
            <person name="Lechner B.E."/>
            <person name="Liimatainen K."/>
            <person name="Lipzen A."/>
            <person name="Lukacs Z."/>
            <person name="Mihaltcheva S."/>
            <person name="Morgado L.N."/>
            <person name="Niskanen T."/>
            <person name="Noordeloos M.E."/>
            <person name="Ohm R.A."/>
            <person name="Ortiz-Santana B."/>
            <person name="Ovrebo C."/>
            <person name="Racz N."/>
            <person name="Riley R."/>
            <person name="Savchenko A."/>
            <person name="Shiryaev A."/>
            <person name="Soop K."/>
            <person name="Spirin V."/>
            <person name="Szebenyi C."/>
            <person name="Tomsovsky M."/>
            <person name="Tulloss R.E."/>
            <person name="Uehling J."/>
            <person name="Grigoriev I.V."/>
            <person name="Vagvolgyi C."/>
            <person name="Papp T."/>
            <person name="Martin F.M."/>
            <person name="Miettinen O."/>
            <person name="Hibbett D.S."/>
            <person name="Nagy L.G."/>
        </authorList>
    </citation>
    <scope>NUCLEOTIDE SEQUENCE [LARGE SCALE GENOMIC DNA]</scope>
    <source>
        <strain evidence="2 3">CBS 121175</strain>
    </source>
</reference>
<name>A0A5C3KF86_COPMA</name>
<evidence type="ECO:0000313" key="3">
    <source>
        <dbReference type="Proteomes" id="UP000307440"/>
    </source>
</evidence>
<dbReference type="AlphaFoldDB" id="A0A5C3KF86"/>
<keyword evidence="3" id="KW-1185">Reference proteome</keyword>
<dbReference type="EMBL" id="ML210409">
    <property type="protein sequence ID" value="TFK18343.1"/>
    <property type="molecule type" value="Genomic_DNA"/>
</dbReference>
<accession>A0A5C3KF86</accession>
<evidence type="ECO:0000259" key="1">
    <source>
        <dbReference type="Pfam" id="PF18885"/>
    </source>
</evidence>
<feature type="domain" description="DUF5648" evidence="1">
    <location>
        <begin position="10"/>
        <end position="82"/>
    </location>
</feature>
<gene>
    <name evidence="2" type="ORF">FA15DRAFT_675348</name>
</gene>
<dbReference type="InterPro" id="IPR043708">
    <property type="entry name" value="DUF5648"/>
</dbReference>
<dbReference type="OrthoDB" id="9971254at2759"/>
<dbReference type="Proteomes" id="UP000307440">
    <property type="component" value="Unassembled WGS sequence"/>
</dbReference>